<evidence type="ECO:0000313" key="2">
    <source>
        <dbReference type="EMBL" id="AJP57476.2"/>
    </source>
</evidence>
<reference evidence="3" key="1">
    <citation type="submission" date="2015-02" db="EMBL/GenBank/DDBJ databases">
        <title>Complete Genome Sequencing of Pandoraea vervacti NS15 sp. nov.</title>
        <authorList>
            <person name="Chan K.-G."/>
        </authorList>
    </citation>
    <scope>NUCLEOTIDE SEQUENCE [LARGE SCALE GENOMIC DNA]</scope>
    <source>
        <strain evidence="3">NS15</strain>
    </source>
</reference>
<feature type="transmembrane region" description="Helical" evidence="1">
    <location>
        <begin position="19"/>
        <end position="38"/>
    </location>
</feature>
<keyword evidence="3" id="KW-1185">Reference proteome</keyword>
<dbReference type="EMBL" id="CP010897">
    <property type="protein sequence ID" value="AJP57476.2"/>
    <property type="molecule type" value="Genomic_DNA"/>
</dbReference>
<keyword evidence="1" id="KW-1133">Transmembrane helix</keyword>
<evidence type="ECO:0000313" key="3">
    <source>
        <dbReference type="Proteomes" id="UP000035085"/>
    </source>
</evidence>
<accession>A0ABM5SY50</accession>
<feature type="transmembrane region" description="Helical" evidence="1">
    <location>
        <begin position="44"/>
        <end position="68"/>
    </location>
</feature>
<evidence type="ECO:0000256" key="1">
    <source>
        <dbReference type="SAM" id="Phobius"/>
    </source>
</evidence>
<gene>
    <name evidence="2" type="ORF">UC34_11485</name>
</gene>
<protein>
    <recommendedName>
        <fullName evidence="4">Transmembrane lipoprotein</fullName>
    </recommendedName>
</protein>
<dbReference type="Proteomes" id="UP000035085">
    <property type="component" value="Chromosome"/>
</dbReference>
<name>A0ABM5SY50_9BURK</name>
<sequence>MPLAAGTGCAETPMWSRTFAGLVLGFFAAMALCGAFAYMTPSGWHTAAIPVIALFPLVWLALFAVVYASRTAARAWIGMGATTVVAWAALLLARAVW</sequence>
<feature type="transmembrane region" description="Helical" evidence="1">
    <location>
        <begin position="75"/>
        <end position="96"/>
    </location>
</feature>
<keyword evidence="1" id="KW-0812">Transmembrane</keyword>
<proteinExistence type="predicted"/>
<evidence type="ECO:0008006" key="4">
    <source>
        <dbReference type="Google" id="ProtNLM"/>
    </source>
</evidence>
<keyword evidence="1" id="KW-0472">Membrane</keyword>
<organism evidence="2 3">
    <name type="scientific">Pandoraea vervacti</name>
    <dbReference type="NCBI Taxonomy" id="656178"/>
    <lineage>
        <taxon>Bacteria</taxon>
        <taxon>Pseudomonadati</taxon>
        <taxon>Pseudomonadota</taxon>
        <taxon>Betaproteobacteria</taxon>
        <taxon>Burkholderiales</taxon>
        <taxon>Burkholderiaceae</taxon>
        <taxon>Pandoraea</taxon>
    </lineage>
</organism>